<name>A0AAE1DZF0_9GAST</name>
<evidence type="ECO:0000313" key="1">
    <source>
        <dbReference type="EMBL" id="KAK3788624.1"/>
    </source>
</evidence>
<accession>A0AAE1DZF0</accession>
<gene>
    <name evidence="1" type="ORF">RRG08_031280</name>
</gene>
<protein>
    <submittedName>
        <fullName evidence="1">Uncharacterized protein</fullName>
    </submittedName>
</protein>
<dbReference type="Proteomes" id="UP001283361">
    <property type="component" value="Unassembled WGS sequence"/>
</dbReference>
<dbReference type="EMBL" id="JAWDGP010001753">
    <property type="protein sequence ID" value="KAK3788624.1"/>
    <property type="molecule type" value="Genomic_DNA"/>
</dbReference>
<dbReference type="AlphaFoldDB" id="A0AAE1DZF0"/>
<organism evidence="1 2">
    <name type="scientific">Elysia crispata</name>
    <name type="common">lettuce slug</name>
    <dbReference type="NCBI Taxonomy" id="231223"/>
    <lineage>
        <taxon>Eukaryota</taxon>
        <taxon>Metazoa</taxon>
        <taxon>Spiralia</taxon>
        <taxon>Lophotrochozoa</taxon>
        <taxon>Mollusca</taxon>
        <taxon>Gastropoda</taxon>
        <taxon>Heterobranchia</taxon>
        <taxon>Euthyneura</taxon>
        <taxon>Panpulmonata</taxon>
        <taxon>Sacoglossa</taxon>
        <taxon>Placobranchoidea</taxon>
        <taxon>Plakobranchidae</taxon>
        <taxon>Elysia</taxon>
    </lineage>
</organism>
<comment type="caution">
    <text evidence="1">The sequence shown here is derived from an EMBL/GenBank/DDBJ whole genome shotgun (WGS) entry which is preliminary data.</text>
</comment>
<keyword evidence="2" id="KW-1185">Reference proteome</keyword>
<sequence length="191" mass="21364">MGSEFPEVSMELSGSRRANLCSHPLVIVIREIFGDYYCDKHQHALLHRQLLLGNRRAPLQFDRISRRSSQRFVRSSSALWCELHQVSNLTSQPYTADFGTALTLASRKSKTLWDNIGEYKNEPNKQEEKKLTTAQPRRVTSYDIRGGGKPLIKIVQDYATAAVCCHLHWSAAVSGGVVHTPGPDTRTEGAA</sequence>
<proteinExistence type="predicted"/>
<reference evidence="1" key="1">
    <citation type="journal article" date="2023" name="G3 (Bethesda)">
        <title>A reference genome for the long-term kleptoplast-retaining sea slug Elysia crispata morphotype clarki.</title>
        <authorList>
            <person name="Eastman K.E."/>
            <person name="Pendleton A.L."/>
            <person name="Shaikh M.A."/>
            <person name="Suttiyut T."/>
            <person name="Ogas R."/>
            <person name="Tomko P."/>
            <person name="Gavelis G."/>
            <person name="Widhalm J.R."/>
            <person name="Wisecaver J.H."/>
        </authorList>
    </citation>
    <scope>NUCLEOTIDE SEQUENCE</scope>
    <source>
        <strain evidence="1">ECLA1</strain>
    </source>
</reference>
<evidence type="ECO:0000313" key="2">
    <source>
        <dbReference type="Proteomes" id="UP001283361"/>
    </source>
</evidence>